<sequence length="47" mass="5323">MLYICLKNKAESLDKNQGATFIVKIPLMAENKNLKDNQETAQENPTN</sequence>
<dbReference type="AlphaFoldDB" id="A0AA43H2G5"/>
<organism evidence="1 2">
    <name type="scientific">Umezakia ovalisporum FSS-62</name>
    <dbReference type="NCBI Taxonomy" id="2971776"/>
    <lineage>
        <taxon>Bacteria</taxon>
        <taxon>Bacillati</taxon>
        <taxon>Cyanobacteriota</taxon>
        <taxon>Cyanophyceae</taxon>
        <taxon>Nostocales</taxon>
        <taxon>Nodulariaceae</taxon>
        <taxon>Umezakia</taxon>
    </lineage>
</organism>
<accession>A0AA43H2G5</accession>
<comment type="caution">
    <text evidence="1">The sequence shown here is derived from an EMBL/GenBank/DDBJ whole genome shotgun (WGS) entry which is preliminary data.</text>
</comment>
<evidence type="ECO:0000313" key="2">
    <source>
        <dbReference type="Proteomes" id="UP001159370"/>
    </source>
</evidence>
<dbReference type="RefSeq" id="WP_280652814.1">
    <property type="nucleotide sequence ID" value="NZ_JANQDL010000113.1"/>
</dbReference>
<reference evidence="1 2" key="1">
    <citation type="journal article" date="2023" name="J. Phycol.">
        <title>Chrysosporum ovalisporum is synonymous with the true-branching cyanobacterium Umezakia natans (Nostocales/Aphanizomenonaceae).</title>
        <authorList>
            <person name="McGregor G.B."/>
            <person name="Sendall B.C."/>
            <person name="Niiyama Y."/>
            <person name="Tuji A."/>
            <person name="Willis A."/>
        </authorList>
    </citation>
    <scope>NUCLEOTIDE SEQUENCE [LARGE SCALE GENOMIC DNA]</scope>
    <source>
        <strain evidence="1 2">FSS-62</strain>
    </source>
</reference>
<gene>
    <name evidence="1" type="ORF">NWP23_17480</name>
</gene>
<name>A0AA43H2G5_9CYAN</name>
<protein>
    <submittedName>
        <fullName evidence="1">Uncharacterized protein</fullName>
    </submittedName>
</protein>
<evidence type="ECO:0000313" key="1">
    <source>
        <dbReference type="EMBL" id="MDH6065508.1"/>
    </source>
</evidence>
<proteinExistence type="predicted"/>
<dbReference type="Proteomes" id="UP001159370">
    <property type="component" value="Unassembled WGS sequence"/>
</dbReference>
<dbReference type="EMBL" id="JANQDL010000113">
    <property type="protein sequence ID" value="MDH6065508.1"/>
    <property type="molecule type" value="Genomic_DNA"/>
</dbReference>